<dbReference type="PANTHER" id="PTHR11142:SF5">
    <property type="entry name" value="TRNA PSEUDOURIDINE(38_39) SYNTHASE"/>
    <property type="match status" value="1"/>
</dbReference>
<dbReference type="EMBL" id="CP046234">
    <property type="protein sequence ID" value="WFD45599.1"/>
    <property type="molecule type" value="Genomic_DNA"/>
</dbReference>
<evidence type="ECO:0000256" key="2">
    <source>
        <dbReference type="ARBA" id="ARBA00022694"/>
    </source>
</evidence>
<evidence type="ECO:0000259" key="5">
    <source>
        <dbReference type="Pfam" id="PF01416"/>
    </source>
</evidence>
<evidence type="ECO:0000256" key="3">
    <source>
        <dbReference type="ARBA" id="ARBA00023235"/>
    </source>
</evidence>
<dbReference type="Proteomes" id="UP000818624">
    <property type="component" value="Chromosome 1"/>
</dbReference>
<feature type="compositionally biased region" description="Basic and acidic residues" evidence="4">
    <location>
        <begin position="35"/>
        <end position="49"/>
    </location>
</feature>
<feature type="region of interest" description="Disordered" evidence="4">
    <location>
        <begin position="501"/>
        <end position="561"/>
    </location>
</feature>
<keyword evidence="2" id="KW-0819">tRNA processing</keyword>
<dbReference type="Pfam" id="PF01416">
    <property type="entry name" value="PseudoU_synth_1"/>
    <property type="match status" value="1"/>
</dbReference>
<keyword evidence="3 6" id="KW-0413">Isomerase</keyword>
<dbReference type="Gene3D" id="3.30.70.580">
    <property type="entry name" value="Pseudouridine synthase I, catalytic domain, N-terminal subdomain"/>
    <property type="match status" value="1"/>
</dbReference>
<feature type="domain" description="Pseudouridine synthase I TruA alpha/beta" evidence="5">
    <location>
        <begin position="243"/>
        <end position="350"/>
    </location>
</feature>
<dbReference type="EC" id="5.4.99.45" evidence="6"/>
<dbReference type="GO" id="GO:0160154">
    <property type="term" value="F:tRNA pseudouridine(38/39) synthase activity"/>
    <property type="evidence" value="ECO:0007669"/>
    <property type="project" value="UniProtKB-EC"/>
</dbReference>
<dbReference type="InterPro" id="IPR020097">
    <property type="entry name" value="PsdUridine_synth_TruA_a/b_dom"/>
</dbReference>
<evidence type="ECO:0000313" key="6">
    <source>
        <dbReference type="EMBL" id="WFD45599.1"/>
    </source>
</evidence>
<keyword evidence="7" id="KW-1185">Reference proteome</keyword>
<dbReference type="Gene3D" id="3.30.70.660">
    <property type="entry name" value="Pseudouridine synthase I, catalytic domain, C-terminal subdomain"/>
    <property type="match status" value="1"/>
</dbReference>
<dbReference type="InterPro" id="IPR020094">
    <property type="entry name" value="TruA/RsuA/RluB/E/F_N"/>
</dbReference>
<evidence type="ECO:0000256" key="4">
    <source>
        <dbReference type="SAM" id="MobiDB-lite"/>
    </source>
</evidence>
<comment type="similarity">
    <text evidence="1">Belongs to the tRNA pseudouridine synthase TruA family.</text>
</comment>
<reference evidence="6 7" key="1">
    <citation type="journal article" date="2020" name="Elife">
        <title>Loss of centromere function drives karyotype evolution in closely related Malassezia species.</title>
        <authorList>
            <person name="Sankaranarayanan S.R."/>
            <person name="Ianiri G."/>
            <person name="Coelho M.A."/>
            <person name="Reza M.H."/>
            <person name="Thimmappa B.C."/>
            <person name="Ganguly P."/>
            <person name="Vadnala R.N."/>
            <person name="Sun S."/>
            <person name="Siddharthan R."/>
            <person name="Tellgren-Roth C."/>
            <person name="Dawson T.L."/>
            <person name="Heitman J."/>
            <person name="Sanyal K."/>
        </authorList>
    </citation>
    <scope>NUCLEOTIDE SEQUENCE [LARGE SCALE GENOMIC DNA]</scope>
    <source>
        <strain evidence="6">CBS14141</strain>
    </source>
</reference>
<dbReference type="HAMAP" id="MF_00171">
    <property type="entry name" value="TruA"/>
    <property type="match status" value="1"/>
</dbReference>
<evidence type="ECO:0000256" key="1">
    <source>
        <dbReference type="ARBA" id="ARBA00009375"/>
    </source>
</evidence>
<dbReference type="InterPro" id="IPR020095">
    <property type="entry name" value="PsdUridine_synth_TruA_C"/>
</dbReference>
<dbReference type="PANTHER" id="PTHR11142">
    <property type="entry name" value="PSEUDOURIDYLATE SYNTHASE"/>
    <property type="match status" value="1"/>
</dbReference>
<evidence type="ECO:0000313" key="7">
    <source>
        <dbReference type="Proteomes" id="UP000818624"/>
    </source>
</evidence>
<dbReference type="InterPro" id="IPR001406">
    <property type="entry name" value="PsdUridine_synth_TruA"/>
</dbReference>
<gene>
    <name evidence="6" type="primary">DEG1</name>
    <name evidence="6" type="ORF">GLX27_000220</name>
</gene>
<name>A0ABY8EIK3_MALFU</name>
<proteinExistence type="inferred from homology"/>
<dbReference type="SUPFAM" id="SSF55120">
    <property type="entry name" value="Pseudouridine synthase"/>
    <property type="match status" value="1"/>
</dbReference>
<sequence>MTAYERYGDWTRSQLLRRIAQLEASASSAHLAVPEPERAFSEETEEAKPKSKAPRPFDVSAQPCRKIALRFCYDGSRYSGLAAQTQQVTPLPTVEETIWEALCTARLVDPAKGMEGAGWSRCGRTDAGVSAAGQVIALWVRSRCVDERALRDFSGDATEMPAPERLGPGEELPYVATLNRLLPPSIRIQAWSPVRADFSARFDCTYRHYKYFFTLGAPSALAWQPGSGSQFANRLDVDRMRDAASRLLGEHDFRNLCKVDASKQITNFVRRIDGATIDAVPVGWPTAQDTLVVMPDTEATESMYVLNLRGSAFLYHQVRNIMAVLFLVGARLEDPSIVDELVNVRAGAAAQDRAQALATLSDDAPGYARLRGLPTVSEALNVYETKPSYEMAADRPLMLWECGFRADDVQWRACANDTMNVVRADALDFTPTLRATANLHAQWTREAIHAELLRHFTIASATTATTTLPASTSFEASRTPRLPVPTLVTPQAPRAQLVPLGNGALRPTTKYTPMVRRPRDVSASAKNEKWREGKGRRRAERRAAAMADEESGAVVSPDPTI</sequence>
<accession>A0ABY8EIK3</accession>
<feature type="region of interest" description="Disordered" evidence="4">
    <location>
        <begin position="25"/>
        <end position="58"/>
    </location>
</feature>
<dbReference type="InterPro" id="IPR020103">
    <property type="entry name" value="PsdUridine_synth_cat_dom_sf"/>
</dbReference>
<dbReference type="NCBIfam" id="TIGR00071">
    <property type="entry name" value="hisT_truA"/>
    <property type="match status" value="1"/>
</dbReference>
<protein>
    <submittedName>
        <fullName evidence="6">tRNA pseudouridine(38/39) synthase</fullName>
        <ecNumber evidence="6">5.4.99.45</ecNumber>
    </submittedName>
</protein>
<organism evidence="6 7">
    <name type="scientific">Malassezia furfur</name>
    <name type="common">Pityriasis versicolor infection agent</name>
    <name type="synonym">Pityrosporum furfur</name>
    <dbReference type="NCBI Taxonomy" id="55194"/>
    <lineage>
        <taxon>Eukaryota</taxon>
        <taxon>Fungi</taxon>
        <taxon>Dikarya</taxon>
        <taxon>Basidiomycota</taxon>
        <taxon>Ustilaginomycotina</taxon>
        <taxon>Malasseziomycetes</taxon>
        <taxon>Malasseziales</taxon>
        <taxon>Malasseziaceae</taxon>
        <taxon>Malassezia</taxon>
    </lineage>
</organism>